<dbReference type="Pfam" id="PF09895">
    <property type="entry name" value="DUF2122"/>
    <property type="match status" value="1"/>
</dbReference>
<dbReference type="InterPro" id="IPR029026">
    <property type="entry name" value="tRNA_m1G_MTases_N"/>
</dbReference>
<name>A0A0F7CLH7_9CREN</name>
<dbReference type="EMBL" id="CP009961">
    <property type="protein sequence ID" value="AKG39431.1"/>
    <property type="molecule type" value="Genomic_DNA"/>
</dbReference>
<dbReference type="AlphaFoldDB" id="A0A0F7CLH7"/>
<dbReference type="Proteomes" id="UP000067434">
    <property type="component" value="Chromosome"/>
</dbReference>
<evidence type="ECO:0008006" key="3">
    <source>
        <dbReference type="Google" id="ProtNLM"/>
    </source>
</evidence>
<evidence type="ECO:0000313" key="1">
    <source>
        <dbReference type="EMBL" id="AKG39431.1"/>
    </source>
</evidence>
<dbReference type="InterPro" id="IPR018665">
    <property type="entry name" value="DUF2122_RecB-nuclease-rel"/>
</dbReference>
<accession>A0A0F7CLH7</accession>
<gene>
    <name evidence="1" type="ORF">MA03_07470</name>
</gene>
<proteinExistence type="predicted"/>
<sequence length="157" mass="17052">MIPVLHNTQSSQRLAEVARTVYGLGFNYLIVTKAVGSAAQVGVPEAQKLAYKFGRNLLVLADLSEAIELLQPRKVLLVMPGKYGGRGLHEALAEAAKELREGDKVFLVFGGVEPGLSQRELKLGEMVSPEGVEEDIGTVALVAISLYRVNELLRRQP</sequence>
<dbReference type="InterPro" id="IPR029028">
    <property type="entry name" value="Alpha/beta_knot_MTases"/>
</dbReference>
<reference evidence="1 2" key="1">
    <citation type="journal article" date="2015" name="Stand. Genomic Sci.">
        <title>Complete genome sequence of and proposal of Thermofilum uzonense sp. nov. a novel hyperthermophilic crenarchaeon and emended description of the genus Thermofilum.</title>
        <authorList>
            <person name="Toshchakov S.V."/>
            <person name="Korzhenkov A.A."/>
            <person name="Samarov N.I."/>
            <person name="Mazunin I.O."/>
            <person name="Mozhey O.I."/>
            <person name="Shmyr I.S."/>
            <person name="Derbikova K.S."/>
            <person name="Taranov E.A."/>
            <person name="Dominova I.N."/>
            <person name="Bonch-Osmolovskaya E.A."/>
            <person name="Patrushev M.V."/>
            <person name="Podosokorskaya O.A."/>
            <person name="Kublanov I.V."/>
        </authorList>
    </citation>
    <scope>NUCLEOTIDE SEQUENCE [LARGE SCALE GENOMIC DNA]</scope>
    <source>
        <strain evidence="1 2">1807-2</strain>
    </source>
</reference>
<organism evidence="1 2">
    <name type="scientific">Infirmifilum uzonense</name>
    <dbReference type="NCBI Taxonomy" id="1550241"/>
    <lineage>
        <taxon>Archaea</taxon>
        <taxon>Thermoproteota</taxon>
        <taxon>Thermoprotei</taxon>
        <taxon>Thermofilales</taxon>
        <taxon>Thermofilaceae</taxon>
        <taxon>Infirmifilum</taxon>
    </lineage>
</organism>
<dbReference type="Gene3D" id="3.40.1280.10">
    <property type="match status" value="1"/>
</dbReference>
<protein>
    <recommendedName>
        <fullName evidence="3">Exonuclease</fullName>
    </recommendedName>
</protein>
<evidence type="ECO:0000313" key="2">
    <source>
        <dbReference type="Proteomes" id="UP000067434"/>
    </source>
</evidence>
<dbReference type="OrthoDB" id="18579at2157"/>
<dbReference type="HOGENOM" id="CLU_140136_0_0_2"/>
<dbReference type="SUPFAM" id="SSF75217">
    <property type="entry name" value="alpha/beta knot"/>
    <property type="match status" value="1"/>
</dbReference>
<dbReference type="PATRIC" id="fig|1550241.5.peg.1541"/>
<keyword evidence="2" id="KW-1185">Reference proteome</keyword>
<dbReference type="KEGG" id="thf:MA03_07470"/>